<evidence type="ECO:0000256" key="6">
    <source>
        <dbReference type="ARBA" id="ARBA00022842"/>
    </source>
</evidence>
<evidence type="ECO:0000256" key="5">
    <source>
        <dbReference type="ARBA" id="ARBA00022755"/>
    </source>
</evidence>
<feature type="binding site" evidence="8">
    <location>
        <position position="304"/>
    </location>
    <ligand>
        <name>GTP</name>
        <dbReference type="ChEBI" id="CHEBI:37565"/>
    </ligand>
</feature>
<dbReference type="GO" id="GO:0004019">
    <property type="term" value="F:adenylosuccinate synthase activity"/>
    <property type="evidence" value="ECO:0007669"/>
    <property type="project" value="UniProtKB-UniRule"/>
</dbReference>
<dbReference type="AlphaFoldDB" id="A0A9D1NNX2"/>
<comment type="pathway">
    <text evidence="8 10">Purine metabolism; AMP biosynthesis via de novo pathway; AMP from IMP: step 1/2.</text>
</comment>
<proteinExistence type="inferred from homology"/>
<dbReference type="Gene3D" id="3.40.440.10">
    <property type="entry name" value="Adenylosuccinate Synthetase, subunit A, domain 1"/>
    <property type="match status" value="1"/>
</dbReference>
<comment type="similarity">
    <text evidence="8 10">Belongs to the adenylosuccinate synthetase family.</text>
</comment>
<evidence type="ECO:0000256" key="7">
    <source>
        <dbReference type="ARBA" id="ARBA00023134"/>
    </source>
</evidence>
<feature type="binding site" description="in other chain" evidence="8">
    <location>
        <position position="130"/>
    </location>
    <ligand>
        <name>IMP</name>
        <dbReference type="ChEBI" id="CHEBI:58053"/>
        <note>ligand shared between dimeric partners</note>
    </ligand>
</feature>
<comment type="cofactor">
    <cofactor evidence="8">
        <name>Mg(2+)</name>
        <dbReference type="ChEBI" id="CHEBI:18420"/>
    </cofactor>
    <text evidence="8">Binds 1 Mg(2+) ion per subunit.</text>
</comment>
<evidence type="ECO:0000256" key="10">
    <source>
        <dbReference type="RuleBase" id="RU000520"/>
    </source>
</evidence>
<dbReference type="EMBL" id="DVOR01000163">
    <property type="protein sequence ID" value="HIV09474.1"/>
    <property type="molecule type" value="Genomic_DNA"/>
</dbReference>
<dbReference type="GO" id="GO:0000287">
    <property type="term" value="F:magnesium ion binding"/>
    <property type="evidence" value="ECO:0007669"/>
    <property type="project" value="UniProtKB-UniRule"/>
</dbReference>
<keyword evidence="6 8" id="KW-0460">Magnesium</keyword>
<accession>A0A9D1NNX2</accession>
<feature type="binding site" evidence="8">
    <location>
        <position position="144"/>
    </location>
    <ligand>
        <name>IMP</name>
        <dbReference type="ChEBI" id="CHEBI:58053"/>
        <note>ligand shared between dimeric partners</note>
    </ligand>
</feature>
<dbReference type="SMART" id="SM00788">
    <property type="entry name" value="Adenylsucc_synt"/>
    <property type="match status" value="1"/>
</dbReference>
<gene>
    <name evidence="8" type="primary">purA</name>
    <name evidence="11" type="ORF">IAC79_05110</name>
</gene>
<dbReference type="NCBIfam" id="NF002223">
    <property type="entry name" value="PRK01117.1"/>
    <property type="match status" value="1"/>
</dbReference>
<feature type="binding site" description="in other chain" evidence="8">
    <location>
        <position position="238"/>
    </location>
    <ligand>
        <name>IMP</name>
        <dbReference type="ChEBI" id="CHEBI:58053"/>
        <note>ligand shared between dimeric partners</note>
    </ligand>
</feature>
<feature type="active site" description="Proton donor" evidence="8">
    <location>
        <position position="41"/>
    </location>
</feature>
<keyword evidence="8" id="KW-0963">Cytoplasm</keyword>
<comment type="subcellular location">
    <subcellularLocation>
        <location evidence="8">Cytoplasm</location>
    </subcellularLocation>
</comment>
<feature type="binding site" evidence="8">
    <location>
        <begin position="298"/>
        <end position="304"/>
    </location>
    <ligand>
        <name>substrate</name>
    </ligand>
</feature>
<dbReference type="InterPro" id="IPR001114">
    <property type="entry name" value="Adenylosuccinate_synthetase"/>
</dbReference>
<evidence type="ECO:0000256" key="1">
    <source>
        <dbReference type="ARBA" id="ARBA00011738"/>
    </source>
</evidence>
<keyword evidence="2 8" id="KW-0436">Ligase</keyword>
<keyword evidence="4 8" id="KW-0547">Nucleotide-binding</keyword>
<comment type="catalytic activity">
    <reaction evidence="8 10">
        <text>IMP + L-aspartate + GTP = N(6)-(1,2-dicarboxyethyl)-AMP + GDP + phosphate + 2 H(+)</text>
        <dbReference type="Rhea" id="RHEA:15753"/>
        <dbReference type="ChEBI" id="CHEBI:15378"/>
        <dbReference type="ChEBI" id="CHEBI:29991"/>
        <dbReference type="ChEBI" id="CHEBI:37565"/>
        <dbReference type="ChEBI" id="CHEBI:43474"/>
        <dbReference type="ChEBI" id="CHEBI:57567"/>
        <dbReference type="ChEBI" id="CHEBI:58053"/>
        <dbReference type="ChEBI" id="CHEBI:58189"/>
        <dbReference type="EC" id="6.3.4.4"/>
    </reaction>
</comment>
<dbReference type="InterPro" id="IPR042111">
    <property type="entry name" value="Adenylosuccinate_synth_dom3"/>
</dbReference>
<keyword evidence="5 8" id="KW-0658">Purine biosynthesis</keyword>
<feature type="binding site" evidence="8">
    <location>
        <begin position="12"/>
        <end position="18"/>
    </location>
    <ligand>
        <name>GTP</name>
        <dbReference type="ChEBI" id="CHEBI:37565"/>
    </ligand>
</feature>
<dbReference type="InterPro" id="IPR042110">
    <property type="entry name" value="Adenylosuccinate_synth_dom2"/>
</dbReference>
<dbReference type="NCBIfam" id="TIGR00184">
    <property type="entry name" value="purA"/>
    <property type="match status" value="1"/>
</dbReference>
<evidence type="ECO:0000256" key="2">
    <source>
        <dbReference type="ARBA" id="ARBA00022598"/>
    </source>
</evidence>
<evidence type="ECO:0000256" key="9">
    <source>
        <dbReference type="PROSITE-ProRule" id="PRU10134"/>
    </source>
</evidence>
<dbReference type="InterPro" id="IPR018220">
    <property type="entry name" value="Adenylosuccin_syn_GTP-bd"/>
</dbReference>
<feature type="binding site" description="in other chain" evidence="8">
    <location>
        <position position="223"/>
    </location>
    <ligand>
        <name>IMP</name>
        <dbReference type="ChEBI" id="CHEBI:58053"/>
        <note>ligand shared between dimeric partners</note>
    </ligand>
</feature>
<dbReference type="PANTHER" id="PTHR11846">
    <property type="entry name" value="ADENYLOSUCCINATE SYNTHETASE"/>
    <property type="match status" value="1"/>
</dbReference>
<reference evidence="11" key="2">
    <citation type="journal article" date="2021" name="PeerJ">
        <title>Extensive microbial diversity within the chicken gut microbiome revealed by metagenomics and culture.</title>
        <authorList>
            <person name="Gilroy R."/>
            <person name="Ravi A."/>
            <person name="Getino M."/>
            <person name="Pursley I."/>
            <person name="Horton D.L."/>
            <person name="Alikhan N.F."/>
            <person name="Baker D."/>
            <person name="Gharbi K."/>
            <person name="Hall N."/>
            <person name="Watson M."/>
            <person name="Adriaenssens E.M."/>
            <person name="Foster-Nyarko E."/>
            <person name="Jarju S."/>
            <person name="Secka A."/>
            <person name="Antonio M."/>
            <person name="Oren A."/>
            <person name="Chaudhuri R.R."/>
            <person name="La Ragione R."/>
            <person name="Hildebrand F."/>
            <person name="Pallen M.J."/>
        </authorList>
    </citation>
    <scope>NUCLEOTIDE SEQUENCE</scope>
    <source>
        <strain evidence="11">35461</strain>
    </source>
</reference>
<dbReference type="HAMAP" id="MF_00011">
    <property type="entry name" value="Adenylosucc_synth"/>
    <property type="match status" value="1"/>
</dbReference>
<evidence type="ECO:0000313" key="12">
    <source>
        <dbReference type="Proteomes" id="UP000886845"/>
    </source>
</evidence>
<dbReference type="InterPro" id="IPR042109">
    <property type="entry name" value="Adenylosuccinate_synth_dom1"/>
</dbReference>
<keyword evidence="3 8" id="KW-0479">Metal-binding</keyword>
<comment type="subunit">
    <text evidence="1 8">Homodimer.</text>
</comment>
<sequence>MPNTVLIGSQWGDEGKGKIIDVLTAQADLIVRYQGGSNAGHTVIAEGEKRVLRLVPSGILHEGKTCVIGNGVVMNPLDLIEEIEMLRKTGIECKGRLFISTRAHMVMLYHRALDKADEAARPVGKKIGTTGRGIGPAYAAKVSRSGLRCGDMLLPEFPDLVREQVEETNRKLAALNAAPLDAEEMVKTYIEAADRLSPYIIDTIPLIHAADRAGKSILLEGAQGTMLDIDFGTYPFVTSSNPTSGGACVGSGLSPRRIDRVVGVIKAYTTRVGEGPFPTEDFGDIGRTLAERGHEFGAVTGRPRRCGWFDAVVARYAQMVNGVDFWALTKLDVMDTLPEIKICVAYELDGKRIEDMPASAAQLARCKPIYETMPGWMEETSHITDMSQLPLKAKAYVERLIELSGGRLGILSIGPARESTLRVGI</sequence>
<feature type="binding site" evidence="8">
    <location>
        <begin position="330"/>
        <end position="332"/>
    </location>
    <ligand>
        <name>GTP</name>
        <dbReference type="ChEBI" id="CHEBI:37565"/>
    </ligand>
</feature>
<comment type="caution">
    <text evidence="11">The sequence shown here is derived from an EMBL/GenBank/DDBJ whole genome shotgun (WGS) entry which is preliminary data.</text>
</comment>
<evidence type="ECO:0000256" key="3">
    <source>
        <dbReference type="ARBA" id="ARBA00022723"/>
    </source>
</evidence>
<dbReference type="PROSITE" id="PS01266">
    <property type="entry name" value="ADENYLOSUCCIN_SYN_1"/>
    <property type="match status" value="1"/>
</dbReference>
<reference evidence="11" key="1">
    <citation type="submission" date="2020-10" db="EMBL/GenBank/DDBJ databases">
        <authorList>
            <person name="Gilroy R."/>
        </authorList>
    </citation>
    <scope>NUCLEOTIDE SEQUENCE</scope>
    <source>
        <strain evidence="11">35461</strain>
    </source>
</reference>
<evidence type="ECO:0000313" key="11">
    <source>
        <dbReference type="EMBL" id="HIV09474.1"/>
    </source>
</evidence>
<dbReference type="GO" id="GO:0044208">
    <property type="term" value="P:'de novo' AMP biosynthetic process"/>
    <property type="evidence" value="ECO:0007669"/>
    <property type="project" value="UniProtKB-UniRule"/>
</dbReference>
<dbReference type="InterPro" id="IPR027417">
    <property type="entry name" value="P-loop_NTPase"/>
</dbReference>
<feature type="binding site" description="in other chain" evidence="8">
    <location>
        <position position="302"/>
    </location>
    <ligand>
        <name>IMP</name>
        <dbReference type="ChEBI" id="CHEBI:58053"/>
        <note>ligand shared between dimeric partners</note>
    </ligand>
</feature>
<feature type="binding site" description="in other chain" evidence="8">
    <location>
        <begin position="13"/>
        <end position="16"/>
    </location>
    <ligand>
        <name>IMP</name>
        <dbReference type="ChEBI" id="CHEBI:58053"/>
        <note>ligand shared between dimeric partners</note>
    </ligand>
</feature>
<dbReference type="Pfam" id="PF00709">
    <property type="entry name" value="Adenylsucc_synt"/>
    <property type="match status" value="1"/>
</dbReference>
<feature type="binding site" evidence="8">
    <location>
        <position position="40"/>
    </location>
    <ligand>
        <name>Mg(2+)</name>
        <dbReference type="ChEBI" id="CHEBI:18420"/>
    </ligand>
</feature>
<dbReference type="Proteomes" id="UP000886845">
    <property type="component" value="Unassembled WGS sequence"/>
</dbReference>
<dbReference type="GO" id="GO:0046040">
    <property type="term" value="P:IMP metabolic process"/>
    <property type="evidence" value="ECO:0007669"/>
    <property type="project" value="TreeGrafter"/>
</dbReference>
<dbReference type="InterPro" id="IPR033128">
    <property type="entry name" value="Adenylosuccin_syn_Lys_AS"/>
</dbReference>
<dbReference type="CDD" id="cd03108">
    <property type="entry name" value="AdSS"/>
    <property type="match status" value="1"/>
</dbReference>
<keyword evidence="7 8" id="KW-0342">GTP-binding</keyword>
<dbReference type="PANTHER" id="PTHR11846:SF0">
    <property type="entry name" value="ADENYLOSUCCINATE SYNTHETASE"/>
    <property type="match status" value="1"/>
</dbReference>
<comment type="function">
    <text evidence="8">Plays an important role in the de novo pathway of purine nucleotide biosynthesis. Catalyzes the first committed step in the biosynthesis of AMP from IMP.</text>
</comment>
<feature type="binding site" evidence="8">
    <location>
        <position position="13"/>
    </location>
    <ligand>
        <name>Mg(2+)</name>
        <dbReference type="ChEBI" id="CHEBI:18420"/>
    </ligand>
</feature>
<dbReference type="GO" id="GO:0005737">
    <property type="term" value="C:cytoplasm"/>
    <property type="evidence" value="ECO:0007669"/>
    <property type="project" value="UniProtKB-SubCell"/>
</dbReference>
<name>A0A9D1NNX2_9BACT</name>
<organism evidence="11 12">
    <name type="scientific">Candidatus Spyradenecus faecavium</name>
    <dbReference type="NCBI Taxonomy" id="2840947"/>
    <lineage>
        <taxon>Bacteria</taxon>
        <taxon>Pseudomonadati</taxon>
        <taxon>Lentisphaerota</taxon>
        <taxon>Lentisphaeria</taxon>
        <taxon>Lentisphaerales</taxon>
        <taxon>Lentisphaeraceae</taxon>
        <taxon>Lentisphaeraceae incertae sedis</taxon>
        <taxon>Candidatus Spyradenecus</taxon>
    </lineage>
</organism>
<feature type="active site" description="Proton acceptor" evidence="8">
    <location>
        <position position="13"/>
    </location>
</feature>
<dbReference type="Gene3D" id="3.90.170.10">
    <property type="entry name" value="Adenylosuccinate Synthetase, subunit A, domain 3"/>
    <property type="match status" value="1"/>
</dbReference>
<dbReference type="SUPFAM" id="SSF52540">
    <property type="entry name" value="P-loop containing nucleoside triphosphate hydrolases"/>
    <property type="match status" value="1"/>
</dbReference>
<dbReference type="Gene3D" id="1.10.300.10">
    <property type="entry name" value="Adenylosuccinate Synthetase, subunit A, domain 2"/>
    <property type="match status" value="1"/>
</dbReference>
<feature type="binding site" evidence="8">
    <location>
        <begin position="40"/>
        <end position="42"/>
    </location>
    <ligand>
        <name>GTP</name>
        <dbReference type="ChEBI" id="CHEBI:37565"/>
    </ligand>
</feature>
<protein>
    <recommendedName>
        <fullName evidence="8 10">Adenylosuccinate synthetase</fullName>
        <shortName evidence="8">AMPSase</shortName>
        <shortName evidence="8">AdSS</shortName>
        <ecNumber evidence="8 10">6.3.4.4</ecNumber>
    </recommendedName>
    <alternativeName>
        <fullName evidence="8">IMP--aspartate ligase</fullName>
    </alternativeName>
</protein>
<evidence type="ECO:0000256" key="8">
    <source>
        <dbReference type="HAMAP-Rule" id="MF_00011"/>
    </source>
</evidence>
<evidence type="ECO:0000256" key="4">
    <source>
        <dbReference type="ARBA" id="ARBA00022741"/>
    </source>
</evidence>
<dbReference type="FunFam" id="3.90.170.10:FF:000001">
    <property type="entry name" value="Adenylosuccinate synthetase"/>
    <property type="match status" value="1"/>
</dbReference>
<feature type="binding site" evidence="8">
    <location>
        <begin position="412"/>
        <end position="414"/>
    </location>
    <ligand>
        <name>GTP</name>
        <dbReference type="ChEBI" id="CHEBI:37565"/>
    </ligand>
</feature>
<dbReference type="EC" id="6.3.4.4" evidence="8 10"/>
<dbReference type="PROSITE" id="PS00513">
    <property type="entry name" value="ADENYLOSUCCIN_SYN_2"/>
    <property type="match status" value="1"/>
</dbReference>
<dbReference type="FunFam" id="1.10.300.10:FF:000001">
    <property type="entry name" value="Adenylosuccinate synthetase"/>
    <property type="match status" value="1"/>
</dbReference>
<dbReference type="GO" id="GO:0005525">
    <property type="term" value="F:GTP binding"/>
    <property type="evidence" value="ECO:0007669"/>
    <property type="project" value="UniProtKB-UniRule"/>
</dbReference>
<feature type="active site" evidence="9">
    <location>
        <position position="141"/>
    </location>
</feature>
<feature type="binding site" description="in other chain" evidence="8">
    <location>
        <begin position="38"/>
        <end position="41"/>
    </location>
    <ligand>
        <name>IMP</name>
        <dbReference type="ChEBI" id="CHEBI:58053"/>
        <note>ligand shared between dimeric partners</note>
    </ligand>
</feature>